<protein>
    <submittedName>
        <fullName evidence="2">Uncharacterized protein</fullName>
    </submittedName>
</protein>
<evidence type="ECO:0000256" key="1">
    <source>
        <dbReference type="SAM" id="MobiDB-lite"/>
    </source>
</evidence>
<sequence>MSLGQILMECLTNHEDTHLRSPPKPMIQSTGQSMHMQPTSTTHSAQEKKSSIKQTKETPITTILETRTKAFVDAINARDFAPPTSNSDNDPSPWKFLHSSFRADLSGLLSRPSVDVNQEAPPAPSRDSVVDRREIVNLFASTAAKFPKYRMTVSNASTSLDGEEGCASVFVNVDVLGLETGVEEGRAAVREDDGTAVLGDGKVRGLVRRSVGEFE</sequence>
<dbReference type="Proteomes" id="UP001305779">
    <property type="component" value="Unassembled WGS sequence"/>
</dbReference>
<feature type="compositionally biased region" description="Basic and acidic residues" evidence="1">
    <location>
        <begin position="45"/>
        <end position="55"/>
    </location>
</feature>
<gene>
    <name evidence="2" type="ORF">PRZ48_012217</name>
</gene>
<reference evidence="2 3" key="1">
    <citation type="journal article" date="2023" name="G3 (Bethesda)">
        <title>A chromosome-level genome assembly of Zasmidium syzygii isolated from banana leaves.</title>
        <authorList>
            <person name="van Westerhoven A.C."/>
            <person name="Mehrabi R."/>
            <person name="Talebi R."/>
            <person name="Steentjes M.B.F."/>
            <person name="Corcolon B."/>
            <person name="Chong P.A."/>
            <person name="Kema G.H.J."/>
            <person name="Seidl M.F."/>
        </authorList>
    </citation>
    <scope>NUCLEOTIDE SEQUENCE [LARGE SCALE GENOMIC DNA]</scope>
    <source>
        <strain evidence="2 3">P124</strain>
    </source>
</reference>
<name>A0ABR0E4B8_ZASCE</name>
<dbReference type="EMBL" id="JAXOVC010000010">
    <property type="protein sequence ID" value="KAK4496237.1"/>
    <property type="molecule type" value="Genomic_DNA"/>
</dbReference>
<accession>A0ABR0E4B8</accession>
<comment type="caution">
    <text evidence="2">The sequence shown here is derived from an EMBL/GenBank/DDBJ whole genome shotgun (WGS) entry which is preliminary data.</text>
</comment>
<evidence type="ECO:0000313" key="2">
    <source>
        <dbReference type="EMBL" id="KAK4496237.1"/>
    </source>
</evidence>
<evidence type="ECO:0000313" key="3">
    <source>
        <dbReference type="Proteomes" id="UP001305779"/>
    </source>
</evidence>
<feature type="region of interest" description="Disordered" evidence="1">
    <location>
        <begin position="16"/>
        <end position="55"/>
    </location>
</feature>
<keyword evidence="3" id="KW-1185">Reference proteome</keyword>
<organism evidence="2 3">
    <name type="scientific">Zasmidium cellare</name>
    <name type="common">Wine cellar mold</name>
    <name type="synonym">Racodium cellare</name>
    <dbReference type="NCBI Taxonomy" id="395010"/>
    <lineage>
        <taxon>Eukaryota</taxon>
        <taxon>Fungi</taxon>
        <taxon>Dikarya</taxon>
        <taxon>Ascomycota</taxon>
        <taxon>Pezizomycotina</taxon>
        <taxon>Dothideomycetes</taxon>
        <taxon>Dothideomycetidae</taxon>
        <taxon>Mycosphaerellales</taxon>
        <taxon>Mycosphaerellaceae</taxon>
        <taxon>Zasmidium</taxon>
    </lineage>
</organism>
<feature type="compositionally biased region" description="Polar residues" evidence="1">
    <location>
        <begin position="27"/>
        <end position="44"/>
    </location>
</feature>
<proteinExistence type="predicted"/>